<dbReference type="GO" id="GO:0016491">
    <property type="term" value="F:oxidoreductase activity"/>
    <property type="evidence" value="ECO:0007669"/>
    <property type="project" value="UniProtKB-KW"/>
</dbReference>
<keyword evidence="2" id="KW-0560">Oxidoreductase</keyword>
<proteinExistence type="inferred from homology"/>
<organism evidence="3">
    <name type="scientific">freshwater metagenome</name>
    <dbReference type="NCBI Taxonomy" id="449393"/>
    <lineage>
        <taxon>unclassified sequences</taxon>
        <taxon>metagenomes</taxon>
        <taxon>ecological metagenomes</taxon>
    </lineage>
</organism>
<protein>
    <submittedName>
        <fullName evidence="3">Unannotated protein</fullName>
    </submittedName>
</protein>
<evidence type="ECO:0000256" key="1">
    <source>
        <dbReference type="ARBA" id="ARBA00006484"/>
    </source>
</evidence>
<dbReference type="PANTHER" id="PTHR44196">
    <property type="entry name" value="DEHYDROGENASE/REDUCTASE SDR FAMILY MEMBER 7B"/>
    <property type="match status" value="1"/>
</dbReference>
<dbReference type="AlphaFoldDB" id="A0A6J7I5Y9"/>
<dbReference type="EMBL" id="CAFBMK010000135">
    <property type="protein sequence ID" value="CAB4926285.1"/>
    <property type="molecule type" value="Genomic_DNA"/>
</dbReference>
<dbReference type="GO" id="GO:0016020">
    <property type="term" value="C:membrane"/>
    <property type="evidence" value="ECO:0007669"/>
    <property type="project" value="TreeGrafter"/>
</dbReference>
<accession>A0A6J7I5Y9</accession>
<comment type="similarity">
    <text evidence="1">Belongs to the short-chain dehydrogenases/reductases (SDR) family.</text>
</comment>
<sequence length="115" mass="12518">MLGAKVTFTTIHMPLVRTPMIAPTKLYDRVPTITPVEAADLVAKAMVDRPKQINTLLGTAGEVLYAVAPRVSDVILNMGYRVFPDSAAARGAENPDERTGVEMRVLAALTRGMHW</sequence>
<gene>
    <name evidence="3" type="ORF">UFOPK3564_02120</name>
</gene>
<name>A0A6J7I5Y9_9ZZZZ</name>
<dbReference type="PANTHER" id="PTHR44196:SF1">
    <property type="entry name" value="DEHYDROGENASE_REDUCTASE SDR FAMILY MEMBER 7B"/>
    <property type="match status" value="1"/>
</dbReference>
<evidence type="ECO:0000313" key="3">
    <source>
        <dbReference type="EMBL" id="CAB4926285.1"/>
    </source>
</evidence>
<reference evidence="3" key="1">
    <citation type="submission" date="2020-05" db="EMBL/GenBank/DDBJ databases">
        <authorList>
            <person name="Chiriac C."/>
            <person name="Salcher M."/>
            <person name="Ghai R."/>
            <person name="Kavagutti S V."/>
        </authorList>
    </citation>
    <scope>NUCLEOTIDE SEQUENCE</scope>
</reference>
<evidence type="ECO:0000256" key="2">
    <source>
        <dbReference type="ARBA" id="ARBA00023002"/>
    </source>
</evidence>